<feature type="compositionally biased region" description="Gly residues" evidence="2">
    <location>
        <begin position="110"/>
        <end position="128"/>
    </location>
</feature>
<sequence>MGGPTDGGQGGTEAPRVGAGVRRRRRARELTLAELARRTGLSAPFLSQVENDRARPSMRSLQLIADALDTTAVRLLAAADGPRTVDVVRADSAAVPEGGDEAGHDEGSGIAAGGGGGSSDERGAGGQGRVRPLVRGRQQLHALEFTGRHDWQREFRHPHDELMYVVEGAVEAEAAGESYELGPGDTLYCSGGVTHRWRALTSGTRVLLVGVADDFPPR</sequence>
<dbReference type="RefSeq" id="WP_201809854.1">
    <property type="nucleotide sequence ID" value="NZ_JAERRI010000023.1"/>
</dbReference>
<dbReference type="SMART" id="SM00530">
    <property type="entry name" value="HTH_XRE"/>
    <property type="match status" value="1"/>
</dbReference>
<dbReference type="InterPro" id="IPR014710">
    <property type="entry name" value="RmlC-like_jellyroll"/>
</dbReference>
<keyword evidence="5" id="KW-1185">Reference proteome</keyword>
<organism evidence="4 5">
    <name type="scientific">Streptomyces siderophoricus</name>
    <dbReference type="NCBI Taxonomy" id="2802281"/>
    <lineage>
        <taxon>Bacteria</taxon>
        <taxon>Bacillati</taxon>
        <taxon>Actinomycetota</taxon>
        <taxon>Actinomycetes</taxon>
        <taxon>Kitasatosporales</taxon>
        <taxon>Streptomycetaceae</taxon>
        <taxon>Streptomyces</taxon>
    </lineage>
</organism>
<dbReference type="Pfam" id="PF07883">
    <property type="entry name" value="Cupin_2"/>
    <property type="match status" value="1"/>
</dbReference>
<comment type="caution">
    <text evidence="4">The sequence shown here is derived from an EMBL/GenBank/DDBJ whole genome shotgun (WGS) entry which is preliminary data.</text>
</comment>
<dbReference type="Pfam" id="PF01381">
    <property type="entry name" value="HTH_3"/>
    <property type="match status" value="1"/>
</dbReference>
<protein>
    <submittedName>
        <fullName evidence="4">Helix-turn-helix transcriptional regulator</fullName>
    </submittedName>
</protein>
<evidence type="ECO:0000256" key="1">
    <source>
        <dbReference type="ARBA" id="ARBA00023125"/>
    </source>
</evidence>
<feature type="region of interest" description="Disordered" evidence="2">
    <location>
        <begin position="1"/>
        <end position="25"/>
    </location>
</feature>
<dbReference type="CDD" id="cd02209">
    <property type="entry name" value="cupin_XRE_C"/>
    <property type="match status" value="1"/>
</dbReference>
<feature type="domain" description="HTH cro/C1-type" evidence="3">
    <location>
        <begin position="21"/>
        <end position="75"/>
    </location>
</feature>
<dbReference type="InterPro" id="IPR050807">
    <property type="entry name" value="TransReg_Diox_bact_type"/>
</dbReference>
<name>A0ABS1N1J4_9ACTN</name>
<feature type="region of interest" description="Disordered" evidence="2">
    <location>
        <begin position="95"/>
        <end position="130"/>
    </location>
</feature>
<proteinExistence type="predicted"/>
<evidence type="ECO:0000313" key="5">
    <source>
        <dbReference type="Proteomes" id="UP000629371"/>
    </source>
</evidence>
<dbReference type="PANTHER" id="PTHR46797:SF1">
    <property type="entry name" value="METHYLPHOSPHONATE SYNTHASE"/>
    <property type="match status" value="1"/>
</dbReference>
<dbReference type="CDD" id="cd00093">
    <property type="entry name" value="HTH_XRE"/>
    <property type="match status" value="1"/>
</dbReference>
<feature type="compositionally biased region" description="Gly residues" evidence="2">
    <location>
        <begin position="1"/>
        <end position="11"/>
    </location>
</feature>
<dbReference type="PANTHER" id="PTHR46797">
    <property type="entry name" value="HTH-TYPE TRANSCRIPTIONAL REGULATOR"/>
    <property type="match status" value="1"/>
</dbReference>
<gene>
    <name evidence="4" type="ORF">JK360_31595</name>
</gene>
<dbReference type="EMBL" id="JAERRI010000023">
    <property type="protein sequence ID" value="MBL1093810.1"/>
    <property type="molecule type" value="Genomic_DNA"/>
</dbReference>
<dbReference type="InterPro" id="IPR010982">
    <property type="entry name" value="Lambda_DNA-bd_dom_sf"/>
</dbReference>
<evidence type="ECO:0000313" key="4">
    <source>
        <dbReference type="EMBL" id="MBL1093810.1"/>
    </source>
</evidence>
<dbReference type="Proteomes" id="UP000629371">
    <property type="component" value="Unassembled WGS sequence"/>
</dbReference>
<dbReference type="InterPro" id="IPR011051">
    <property type="entry name" value="RmlC_Cupin_sf"/>
</dbReference>
<dbReference type="SUPFAM" id="SSF51182">
    <property type="entry name" value="RmlC-like cupins"/>
    <property type="match status" value="1"/>
</dbReference>
<dbReference type="InterPro" id="IPR001387">
    <property type="entry name" value="Cro/C1-type_HTH"/>
</dbReference>
<accession>A0ABS1N1J4</accession>
<keyword evidence="1" id="KW-0238">DNA-binding</keyword>
<evidence type="ECO:0000256" key="2">
    <source>
        <dbReference type="SAM" id="MobiDB-lite"/>
    </source>
</evidence>
<dbReference type="Gene3D" id="1.10.260.40">
    <property type="entry name" value="lambda repressor-like DNA-binding domains"/>
    <property type="match status" value="1"/>
</dbReference>
<dbReference type="SUPFAM" id="SSF47413">
    <property type="entry name" value="lambda repressor-like DNA-binding domains"/>
    <property type="match status" value="1"/>
</dbReference>
<evidence type="ECO:0000259" key="3">
    <source>
        <dbReference type="PROSITE" id="PS50943"/>
    </source>
</evidence>
<dbReference type="InterPro" id="IPR013096">
    <property type="entry name" value="Cupin_2"/>
</dbReference>
<dbReference type="PROSITE" id="PS50943">
    <property type="entry name" value="HTH_CROC1"/>
    <property type="match status" value="1"/>
</dbReference>
<dbReference type="Gene3D" id="2.60.120.10">
    <property type="entry name" value="Jelly Rolls"/>
    <property type="match status" value="1"/>
</dbReference>
<reference evidence="4 5" key="1">
    <citation type="submission" date="2021-01" db="EMBL/GenBank/DDBJ databases">
        <title>WGS of actinomycetes isolated from Thailand.</title>
        <authorList>
            <person name="Thawai C."/>
        </authorList>
    </citation>
    <scope>NUCLEOTIDE SEQUENCE [LARGE SCALE GENOMIC DNA]</scope>
    <source>
        <strain evidence="4 5">CH9-7</strain>
    </source>
</reference>